<sequence length="145" mass="16500">MERLESTLDDINRVRVDKLCWLMIDSRSAVVHLQMDWSKAVVGVILVPPDKKTAFGFDPIEPVIHLGIIRAELKSDFDSSSRDWILNITKELVQVNVSNDSVRTWFSWFGTPSTDSLEFSAEPILDPFVEPFALQVCSVSEKHDH</sequence>
<dbReference type="RefSeq" id="WP_310896312.1">
    <property type="nucleotide sequence ID" value="NZ_JAMQOM010000003.1"/>
</dbReference>
<proteinExistence type="predicted"/>
<evidence type="ECO:0000313" key="2">
    <source>
        <dbReference type="Proteomes" id="UP001253439"/>
    </source>
</evidence>
<name>A0AAE4JGP7_9EURY</name>
<protein>
    <submittedName>
        <fullName evidence="1">Uncharacterized protein</fullName>
    </submittedName>
</protein>
<accession>A0AAE4JGP7</accession>
<dbReference type="EMBL" id="JAMQOM010000003">
    <property type="protein sequence ID" value="MDS0221677.1"/>
    <property type="molecule type" value="Genomic_DNA"/>
</dbReference>
<dbReference type="AlphaFoldDB" id="A0AAE4JGP7"/>
<comment type="caution">
    <text evidence="1">The sequence shown here is derived from an EMBL/GenBank/DDBJ whole genome shotgun (WGS) entry which is preliminary data.</text>
</comment>
<keyword evidence="2" id="KW-1185">Reference proteome</keyword>
<dbReference type="Proteomes" id="UP001253439">
    <property type="component" value="Unassembled WGS sequence"/>
</dbReference>
<organism evidence="1 2">
    <name type="scientific">Haloarcula terrestris</name>
    <dbReference type="NCBI Taxonomy" id="2950533"/>
    <lineage>
        <taxon>Archaea</taxon>
        <taxon>Methanobacteriati</taxon>
        <taxon>Methanobacteriota</taxon>
        <taxon>Stenosarchaea group</taxon>
        <taxon>Halobacteria</taxon>
        <taxon>Halobacteriales</taxon>
        <taxon>Haloarculaceae</taxon>
        <taxon>Haloarcula</taxon>
    </lineage>
</organism>
<reference evidence="1 2" key="1">
    <citation type="submission" date="2022-06" db="EMBL/GenBank/DDBJ databases">
        <title>Haloarcula sp. a new haloarchaeum isolate from saline soil.</title>
        <authorList>
            <person name="Strakova D."/>
            <person name="Galisteo C."/>
            <person name="Sanchez-Porro C."/>
            <person name="Ventosa A."/>
        </authorList>
    </citation>
    <scope>NUCLEOTIDE SEQUENCE [LARGE SCALE GENOMIC DNA]</scope>
    <source>
        <strain evidence="1 2">S1AR25-5A</strain>
    </source>
</reference>
<gene>
    <name evidence="1" type="ORF">NDI54_09980</name>
</gene>
<evidence type="ECO:0000313" key="1">
    <source>
        <dbReference type="EMBL" id="MDS0221677.1"/>
    </source>
</evidence>